<reference evidence="2 3" key="1">
    <citation type="journal article" date="2019" name="Front. Genet.">
        <title>Whole-Genome Sequencing of the Opportunistic Yeast Pathogen Candida inconspicua Uncovers Its Hybrid Origin.</title>
        <authorList>
            <person name="Mixao V."/>
            <person name="Hansen A.P."/>
            <person name="Saus E."/>
            <person name="Boekhout T."/>
            <person name="Lass-Florl C."/>
            <person name="Gabaldon T."/>
        </authorList>
    </citation>
    <scope>NUCLEOTIDE SEQUENCE [LARGE SCALE GENOMIC DNA]</scope>
    <source>
        <strain evidence="2 3">CBS 180</strain>
    </source>
</reference>
<dbReference type="Proteomes" id="UP000307173">
    <property type="component" value="Unassembled WGS sequence"/>
</dbReference>
<keyword evidence="1" id="KW-0812">Transmembrane</keyword>
<comment type="caution">
    <text evidence="2">The sequence shown here is derived from an EMBL/GenBank/DDBJ whole genome shotgun (WGS) entry which is preliminary data.</text>
</comment>
<organism evidence="2 3">
    <name type="scientific">Pichia inconspicua</name>
    <dbReference type="NCBI Taxonomy" id="52247"/>
    <lineage>
        <taxon>Eukaryota</taxon>
        <taxon>Fungi</taxon>
        <taxon>Dikarya</taxon>
        <taxon>Ascomycota</taxon>
        <taxon>Saccharomycotina</taxon>
        <taxon>Pichiomycetes</taxon>
        <taxon>Pichiales</taxon>
        <taxon>Pichiaceae</taxon>
        <taxon>Pichia</taxon>
    </lineage>
</organism>
<feature type="transmembrane region" description="Helical" evidence="1">
    <location>
        <begin position="42"/>
        <end position="62"/>
    </location>
</feature>
<accession>A0A4T0WUV4</accession>
<evidence type="ECO:0000256" key="1">
    <source>
        <dbReference type="SAM" id="Phobius"/>
    </source>
</evidence>
<keyword evidence="1" id="KW-1133">Transmembrane helix</keyword>
<proteinExistence type="predicted"/>
<keyword evidence="1" id="KW-0472">Membrane</keyword>
<evidence type="ECO:0000313" key="3">
    <source>
        <dbReference type="Proteomes" id="UP000307173"/>
    </source>
</evidence>
<protein>
    <submittedName>
        <fullName evidence="2">Uncharacterized protein</fullName>
    </submittedName>
</protein>
<dbReference type="AlphaFoldDB" id="A0A4T0WUV4"/>
<keyword evidence="3" id="KW-1185">Reference proteome</keyword>
<name>A0A4T0WUV4_9ASCO</name>
<gene>
    <name evidence="2" type="ORF">CANINC_005056</name>
</gene>
<evidence type="ECO:0000313" key="2">
    <source>
        <dbReference type="EMBL" id="TID12957.1"/>
    </source>
</evidence>
<dbReference type="EMBL" id="SELW01000684">
    <property type="protein sequence ID" value="TID12957.1"/>
    <property type="molecule type" value="Genomic_DNA"/>
</dbReference>
<sequence>MPLTLREENYPTHETSCEYGYTVHNGYIHCNHPGNIFIDGTIGITVVILLICSILYSIKLIAKSKYGKRIFPPFTARLTSLTRSNQNSINTPILDTNENGEIVIDDSAIPETVPKYTTNVDPNHDIGFYDNTGNFVPLPKPQPSHLTTFPYTLENNLSSSPQYSKNPPPYFAHPPQYLGNTLIS</sequence>